<evidence type="ECO:0000256" key="14">
    <source>
        <dbReference type="ARBA" id="ARBA00023102"/>
    </source>
</evidence>
<evidence type="ECO:0000256" key="6">
    <source>
        <dbReference type="ARBA" id="ARBA00007731"/>
    </source>
</evidence>
<reference evidence="18" key="1">
    <citation type="journal article" date="2014" name="Int. J. Syst. Evol. Microbiol.">
        <title>Complete genome sequence of Corynebacterium casei LMG S-19264T (=DSM 44701T), isolated from a smear-ripened cheese.</title>
        <authorList>
            <consortium name="US DOE Joint Genome Institute (JGI-PGF)"/>
            <person name="Walter F."/>
            <person name="Albersmeier A."/>
            <person name="Kalinowski J."/>
            <person name="Ruckert C."/>
        </authorList>
    </citation>
    <scope>NUCLEOTIDE SEQUENCE</scope>
    <source>
        <strain evidence="18">CGMCC 1.12160</strain>
    </source>
</reference>
<keyword evidence="14 16" id="KW-0368">Histidine biosynthesis</keyword>
<dbReference type="Pfam" id="PF01503">
    <property type="entry name" value="PRA-PH"/>
    <property type="match status" value="1"/>
</dbReference>
<evidence type="ECO:0000256" key="16">
    <source>
        <dbReference type="HAMAP-Rule" id="MF_01019"/>
    </source>
</evidence>
<evidence type="ECO:0000256" key="12">
    <source>
        <dbReference type="ARBA" id="ARBA00022840"/>
    </source>
</evidence>
<evidence type="ECO:0000313" key="18">
    <source>
        <dbReference type="EMBL" id="GGF46944.1"/>
    </source>
</evidence>
<comment type="pathway">
    <text evidence="4 16">Amino-acid biosynthesis; L-histidine biosynthesis; L-histidine from 5-phospho-alpha-D-ribose 1-diphosphate: step 3/9.</text>
</comment>
<comment type="subcellular location">
    <subcellularLocation>
        <location evidence="3 16">Cytoplasm</location>
    </subcellularLocation>
</comment>
<dbReference type="InterPro" id="IPR023019">
    <property type="entry name" value="His_synth_HisIE"/>
</dbReference>
<dbReference type="NCBIfam" id="NF000768">
    <property type="entry name" value="PRK00051.1"/>
    <property type="match status" value="1"/>
</dbReference>
<organism evidence="18 19">
    <name type="scientific">Ornithinimicrobium tianjinense</name>
    <dbReference type="NCBI Taxonomy" id="1195761"/>
    <lineage>
        <taxon>Bacteria</taxon>
        <taxon>Bacillati</taxon>
        <taxon>Actinomycetota</taxon>
        <taxon>Actinomycetes</taxon>
        <taxon>Micrococcales</taxon>
        <taxon>Ornithinimicrobiaceae</taxon>
        <taxon>Ornithinimicrobium</taxon>
    </lineage>
</organism>
<feature type="region of interest" description="Phosphoribosyl-ATP pyrophosphohydrolase" evidence="16">
    <location>
        <begin position="119"/>
        <end position="207"/>
    </location>
</feature>
<dbReference type="Gene3D" id="1.10.287.1080">
    <property type="entry name" value="MazG-like"/>
    <property type="match status" value="1"/>
</dbReference>
<comment type="catalytic activity">
    <reaction evidence="2 16">
        <text>1-(5-phospho-beta-D-ribosyl)-ATP + H2O = 1-(5-phospho-beta-D-ribosyl)-5'-AMP + diphosphate + H(+)</text>
        <dbReference type="Rhea" id="RHEA:22828"/>
        <dbReference type="ChEBI" id="CHEBI:15377"/>
        <dbReference type="ChEBI" id="CHEBI:15378"/>
        <dbReference type="ChEBI" id="CHEBI:33019"/>
        <dbReference type="ChEBI" id="CHEBI:59457"/>
        <dbReference type="ChEBI" id="CHEBI:73183"/>
        <dbReference type="EC" id="3.6.1.31"/>
    </reaction>
</comment>
<dbReference type="HAMAP" id="MF_01020">
    <property type="entry name" value="HisE"/>
    <property type="match status" value="1"/>
</dbReference>
<keyword evidence="9 16" id="KW-0028">Amino-acid biosynthesis</keyword>
<keyword evidence="10 16" id="KW-0547">Nucleotide-binding</keyword>
<dbReference type="FunFam" id="3.10.20.810:FF:000001">
    <property type="entry name" value="Histidine biosynthesis bifunctional protein HisIE"/>
    <property type="match status" value="1"/>
</dbReference>
<evidence type="ECO:0000313" key="19">
    <source>
        <dbReference type="Proteomes" id="UP000605670"/>
    </source>
</evidence>
<dbReference type="FunFam" id="1.10.287.1080:FF:000002">
    <property type="entry name" value="Histidine biosynthesis bifunctional protein HisIE"/>
    <property type="match status" value="1"/>
</dbReference>
<protein>
    <recommendedName>
        <fullName evidence="16">Histidine biosynthesis bifunctional protein HisIE</fullName>
    </recommendedName>
    <domain>
        <recommendedName>
            <fullName evidence="16">Phosphoribosyl-AMP cyclohydrolase</fullName>
            <shortName evidence="16">PRA-CH</shortName>
            <ecNumber evidence="16">3.5.4.19</ecNumber>
        </recommendedName>
    </domain>
    <domain>
        <recommendedName>
            <fullName evidence="16">Phosphoribosyl-ATP pyrophosphatase</fullName>
            <shortName evidence="16">PRA-PH</shortName>
            <ecNumber evidence="16">3.6.1.31</ecNumber>
        </recommendedName>
    </domain>
</protein>
<dbReference type="EC" id="3.5.4.19" evidence="16"/>
<evidence type="ECO:0000256" key="13">
    <source>
        <dbReference type="ARBA" id="ARBA00022842"/>
    </source>
</evidence>
<evidence type="ECO:0000256" key="4">
    <source>
        <dbReference type="ARBA" id="ARBA00005169"/>
    </source>
</evidence>
<evidence type="ECO:0000256" key="10">
    <source>
        <dbReference type="ARBA" id="ARBA00022741"/>
    </source>
</evidence>
<evidence type="ECO:0000256" key="7">
    <source>
        <dbReference type="ARBA" id="ARBA00008299"/>
    </source>
</evidence>
<keyword evidence="8 16" id="KW-0963">Cytoplasm</keyword>
<dbReference type="Proteomes" id="UP000605670">
    <property type="component" value="Unassembled WGS sequence"/>
</dbReference>
<evidence type="ECO:0000256" key="11">
    <source>
        <dbReference type="ARBA" id="ARBA00022801"/>
    </source>
</evidence>
<dbReference type="SUPFAM" id="SSF101386">
    <property type="entry name" value="all-alpha NTP pyrophosphatases"/>
    <property type="match status" value="1"/>
</dbReference>
<sequence>MIELRPDGLTVDDVDFDRAGGLVPGVVQHATTGQVLMVGFLDRAALETTLATGLATFWSRSRQEQWTKGETSGNTLAVRSVEVDCDRDTLLMHAIPAGPTCHTGDATCFGQHARPGSFVHELDAVVASRHRERPESSYTTRLFDGGVRRIAQKVGEEGVETALAAVAQEDEDLLGESADLVYHLLVLLRSRGLGLEDVERVLRERHG</sequence>
<dbReference type="InterPro" id="IPR038019">
    <property type="entry name" value="PRib_AMP_CycHydrolase_sf"/>
</dbReference>
<evidence type="ECO:0000256" key="5">
    <source>
        <dbReference type="ARBA" id="ARBA00005204"/>
    </source>
</evidence>
<name>A0A917BK75_9MICO</name>
<dbReference type="Gene3D" id="3.10.20.810">
    <property type="entry name" value="Phosphoribosyl-AMP cyclohydrolase"/>
    <property type="match status" value="1"/>
</dbReference>
<accession>A0A917BK75</accession>
<dbReference type="PANTHER" id="PTHR42945:SF9">
    <property type="entry name" value="HISTIDINE BIOSYNTHESIS BIFUNCTIONAL PROTEIN HISIE"/>
    <property type="match status" value="1"/>
</dbReference>
<evidence type="ECO:0000256" key="2">
    <source>
        <dbReference type="ARBA" id="ARBA00001460"/>
    </source>
</evidence>
<keyword evidence="12 16" id="KW-0067">ATP-binding</keyword>
<evidence type="ECO:0000256" key="8">
    <source>
        <dbReference type="ARBA" id="ARBA00022490"/>
    </source>
</evidence>
<dbReference type="EC" id="3.6.1.31" evidence="16"/>
<dbReference type="NCBIfam" id="TIGR03188">
    <property type="entry name" value="histidine_hisI"/>
    <property type="match status" value="1"/>
</dbReference>
<comment type="caution">
    <text evidence="18">The sequence shown here is derived from an EMBL/GenBank/DDBJ whole genome shotgun (WGS) entry which is preliminary data.</text>
</comment>
<dbReference type="GO" id="GO:0005524">
    <property type="term" value="F:ATP binding"/>
    <property type="evidence" value="ECO:0007669"/>
    <property type="project" value="UniProtKB-KW"/>
</dbReference>
<comment type="similarity">
    <text evidence="7 16">In the N-terminal section; belongs to the PRA-CH family.</text>
</comment>
<dbReference type="PANTHER" id="PTHR42945">
    <property type="entry name" value="HISTIDINE BIOSYNTHESIS BIFUNCTIONAL PROTEIN"/>
    <property type="match status" value="1"/>
</dbReference>
<comment type="similarity">
    <text evidence="6 16">In the C-terminal section; belongs to the PRA-PH family.</text>
</comment>
<dbReference type="EMBL" id="BMEM01000001">
    <property type="protein sequence ID" value="GGF46944.1"/>
    <property type="molecule type" value="Genomic_DNA"/>
</dbReference>
<dbReference type="GO" id="GO:0004635">
    <property type="term" value="F:phosphoribosyl-AMP cyclohydrolase activity"/>
    <property type="evidence" value="ECO:0007669"/>
    <property type="project" value="UniProtKB-UniRule"/>
</dbReference>
<reference evidence="18" key="2">
    <citation type="submission" date="2020-09" db="EMBL/GenBank/DDBJ databases">
        <authorList>
            <person name="Sun Q."/>
            <person name="Zhou Y."/>
        </authorList>
    </citation>
    <scope>NUCLEOTIDE SEQUENCE</scope>
    <source>
        <strain evidence="18">CGMCC 1.12160</strain>
    </source>
</reference>
<evidence type="ECO:0000256" key="1">
    <source>
        <dbReference type="ARBA" id="ARBA00000024"/>
    </source>
</evidence>
<dbReference type="RefSeq" id="WP_188428939.1">
    <property type="nucleotide sequence ID" value="NZ_BAABKH010000005.1"/>
</dbReference>
<evidence type="ECO:0000256" key="3">
    <source>
        <dbReference type="ARBA" id="ARBA00004496"/>
    </source>
</evidence>
<keyword evidence="11 16" id="KW-0378">Hydrolase</keyword>
<dbReference type="NCBIfam" id="NF002747">
    <property type="entry name" value="PRK02759.1"/>
    <property type="match status" value="1"/>
</dbReference>
<dbReference type="GO" id="GO:0005737">
    <property type="term" value="C:cytoplasm"/>
    <property type="evidence" value="ECO:0007669"/>
    <property type="project" value="UniProtKB-SubCell"/>
</dbReference>
<gene>
    <name evidence="16 18" type="primary">hisI</name>
    <name evidence="16" type="synonym">hisIE</name>
    <name evidence="18" type="ORF">GCM10011366_13370</name>
</gene>
<dbReference type="SUPFAM" id="SSF141734">
    <property type="entry name" value="HisI-like"/>
    <property type="match status" value="1"/>
</dbReference>
<dbReference type="HAMAP" id="MF_01019">
    <property type="entry name" value="HisIE"/>
    <property type="match status" value="1"/>
</dbReference>
<comment type="pathway">
    <text evidence="5 16">Amino-acid biosynthesis; L-histidine biosynthesis; L-histidine from 5-phospho-alpha-D-ribose 1-diphosphate: step 2/9.</text>
</comment>
<keyword evidence="15 16" id="KW-0511">Multifunctional enzyme</keyword>
<dbReference type="InterPro" id="IPR002496">
    <property type="entry name" value="PRib_AMP_CycHydrolase_dom"/>
</dbReference>
<dbReference type="CDD" id="cd11534">
    <property type="entry name" value="NTP-PPase_HisIE_like"/>
    <property type="match status" value="1"/>
</dbReference>
<dbReference type="InterPro" id="IPR008179">
    <property type="entry name" value="HisE"/>
</dbReference>
<keyword evidence="13" id="KW-0460">Magnesium</keyword>
<evidence type="ECO:0000259" key="17">
    <source>
        <dbReference type="Pfam" id="PF01502"/>
    </source>
</evidence>
<comment type="catalytic activity">
    <reaction evidence="1 16">
        <text>1-(5-phospho-beta-D-ribosyl)-5'-AMP + H2O = 1-(5-phospho-beta-D-ribosyl)-5-[(5-phospho-beta-D-ribosylamino)methylideneamino]imidazole-4-carboxamide</text>
        <dbReference type="Rhea" id="RHEA:20049"/>
        <dbReference type="ChEBI" id="CHEBI:15377"/>
        <dbReference type="ChEBI" id="CHEBI:58435"/>
        <dbReference type="ChEBI" id="CHEBI:59457"/>
        <dbReference type="EC" id="3.5.4.19"/>
    </reaction>
</comment>
<proteinExistence type="inferred from homology"/>
<dbReference type="Pfam" id="PF01502">
    <property type="entry name" value="PRA-CH"/>
    <property type="match status" value="1"/>
</dbReference>
<evidence type="ECO:0000256" key="9">
    <source>
        <dbReference type="ARBA" id="ARBA00022605"/>
    </source>
</evidence>
<dbReference type="InterPro" id="IPR021130">
    <property type="entry name" value="PRib-ATP_PPHydrolase-like"/>
</dbReference>
<dbReference type="AlphaFoldDB" id="A0A917BK75"/>
<dbReference type="GO" id="GO:0000105">
    <property type="term" value="P:L-histidine biosynthetic process"/>
    <property type="evidence" value="ECO:0007669"/>
    <property type="project" value="UniProtKB-UniRule"/>
</dbReference>
<feature type="domain" description="Phosphoribosyl-AMP cyclohydrolase" evidence="17">
    <location>
        <begin position="37"/>
        <end position="109"/>
    </location>
</feature>
<feature type="region of interest" description="Phosphoribosyl-AMP cyclohydrolase" evidence="16">
    <location>
        <begin position="1"/>
        <end position="118"/>
    </location>
</feature>
<keyword evidence="19" id="KW-1185">Reference proteome</keyword>
<evidence type="ECO:0000256" key="15">
    <source>
        <dbReference type="ARBA" id="ARBA00023268"/>
    </source>
</evidence>
<dbReference type="GO" id="GO:0004636">
    <property type="term" value="F:phosphoribosyl-ATP diphosphatase activity"/>
    <property type="evidence" value="ECO:0007669"/>
    <property type="project" value="UniProtKB-UniRule"/>
</dbReference>